<dbReference type="PANTHER" id="PTHR13143">
    <property type="entry name" value="TETRATRICOPEPTIDE REPEAT PROTEIN 19"/>
    <property type="match status" value="1"/>
</dbReference>
<dbReference type="SMART" id="SM00028">
    <property type="entry name" value="TPR"/>
    <property type="match status" value="4"/>
</dbReference>
<evidence type="ECO:0000256" key="5">
    <source>
        <dbReference type="ARBA" id="ARBA00022946"/>
    </source>
</evidence>
<dbReference type="Gene3D" id="1.25.40.10">
    <property type="entry name" value="Tetratricopeptide repeat domain"/>
    <property type="match status" value="2"/>
</dbReference>
<dbReference type="GO" id="GO:0034551">
    <property type="term" value="P:mitochondrial respiratory chain complex III assembly"/>
    <property type="evidence" value="ECO:0007669"/>
    <property type="project" value="InterPro"/>
</dbReference>
<keyword evidence="3" id="KW-0677">Repeat</keyword>
<protein>
    <submittedName>
        <fullName evidence="7">Tetratricopeptide repeat protein 19, mitochondrial</fullName>
    </submittedName>
</protein>
<evidence type="ECO:0000256" key="2">
    <source>
        <dbReference type="ARBA" id="ARBA00008219"/>
    </source>
</evidence>
<dbReference type="InterPro" id="IPR040395">
    <property type="entry name" value="TTC19"/>
</dbReference>
<dbReference type="GO" id="GO:0005743">
    <property type="term" value="C:mitochondrial inner membrane"/>
    <property type="evidence" value="ECO:0007669"/>
    <property type="project" value="TreeGrafter"/>
</dbReference>
<evidence type="ECO:0000313" key="8">
    <source>
        <dbReference type="Proteomes" id="UP000054359"/>
    </source>
</evidence>
<evidence type="ECO:0000256" key="3">
    <source>
        <dbReference type="ARBA" id="ARBA00022737"/>
    </source>
</evidence>
<dbReference type="InterPro" id="IPR011990">
    <property type="entry name" value="TPR-like_helical_dom_sf"/>
</dbReference>
<evidence type="ECO:0000256" key="6">
    <source>
        <dbReference type="ARBA" id="ARBA00023128"/>
    </source>
</evidence>
<keyword evidence="6" id="KW-0496">Mitochondrion</keyword>
<dbReference type="AlphaFoldDB" id="A0A087TI48"/>
<keyword evidence="5" id="KW-0809">Transit peptide</keyword>
<organism evidence="7 8">
    <name type="scientific">Stegodyphus mimosarum</name>
    <name type="common">African social velvet spider</name>
    <dbReference type="NCBI Taxonomy" id="407821"/>
    <lineage>
        <taxon>Eukaryota</taxon>
        <taxon>Metazoa</taxon>
        <taxon>Ecdysozoa</taxon>
        <taxon>Arthropoda</taxon>
        <taxon>Chelicerata</taxon>
        <taxon>Arachnida</taxon>
        <taxon>Araneae</taxon>
        <taxon>Araneomorphae</taxon>
        <taxon>Entelegynae</taxon>
        <taxon>Eresoidea</taxon>
        <taxon>Eresidae</taxon>
        <taxon>Stegodyphus</taxon>
    </lineage>
</organism>
<dbReference type="Pfam" id="PF13424">
    <property type="entry name" value="TPR_12"/>
    <property type="match status" value="1"/>
</dbReference>
<dbReference type="OMA" id="ANTYYEM"/>
<evidence type="ECO:0000313" key="7">
    <source>
        <dbReference type="EMBL" id="KFM64787.1"/>
    </source>
</evidence>
<dbReference type="Pfam" id="PF13181">
    <property type="entry name" value="TPR_8"/>
    <property type="match status" value="1"/>
</dbReference>
<dbReference type="EMBL" id="KK115321">
    <property type="protein sequence ID" value="KFM64787.1"/>
    <property type="molecule type" value="Genomic_DNA"/>
</dbReference>
<dbReference type="STRING" id="407821.A0A087TI48"/>
<dbReference type="InterPro" id="IPR019734">
    <property type="entry name" value="TPR_rpt"/>
</dbReference>
<feature type="non-terminal residue" evidence="7">
    <location>
        <position position="360"/>
    </location>
</feature>
<sequence length="360" mass="40903">MYCLRLLLSRLKTTRLLQCRKFYSSCKCNECEGRYFKYGHRRSSVFNIKIQETKGHSFRSKGRCVLLAGILTWLGLKKEEEEDPMISVMKLGVLSLQKEEYDKAENILHLALKLAQERQDMQAQRYIFDLLANVAFQKGDLSKAEKLFIQVTKELLAAGIPYDDNSVVEISLKLASIYGQRNEREKAEKGFKFCINTQQNKLKDFNLSDAESLSDYQKDTVLLWAMSVDWYARYLLASGMLKDAKENFLKALDISERINGASHPQTLVLLNDIGSVHSLLKEYDSAIEAFQSAITRSVKSDSKDIPAFYCNLGATYLQTGNIKKGEEACKTALRLAKKLNHSEAQADAEECLAEVKEQKA</sequence>
<evidence type="ECO:0000256" key="4">
    <source>
        <dbReference type="ARBA" id="ARBA00022803"/>
    </source>
</evidence>
<dbReference type="Proteomes" id="UP000054359">
    <property type="component" value="Unassembled WGS sequence"/>
</dbReference>
<comment type="subcellular location">
    <subcellularLocation>
        <location evidence="1">Mitochondrion</location>
    </subcellularLocation>
</comment>
<dbReference type="PANTHER" id="PTHR13143:SF6">
    <property type="entry name" value="TETRATRICOPEPTIDE REPEAT PROTEIN 19, MITOCHONDRIAL"/>
    <property type="match status" value="1"/>
</dbReference>
<dbReference type="OrthoDB" id="5986190at2759"/>
<evidence type="ECO:0000256" key="1">
    <source>
        <dbReference type="ARBA" id="ARBA00004173"/>
    </source>
</evidence>
<proteinExistence type="inferred from homology"/>
<reference evidence="7 8" key="1">
    <citation type="submission" date="2013-11" db="EMBL/GenBank/DDBJ databases">
        <title>Genome sequencing of Stegodyphus mimosarum.</title>
        <authorList>
            <person name="Bechsgaard J."/>
        </authorList>
    </citation>
    <scope>NUCLEOTIDE SEQUENCE [LARGE SCALE GENOMIC DNA]</scope>
</reference>
<dbReference type="SUPFAM" id="SSF48452">
    <property type="entry name" value="TPR-like"/>
    <property type="match status" value="2"/>
</dbReference>
<accession>A0A087TI48</accession>
<comment type="similarity">
    <text evidence="2">Belongs to the TTC19 family.</text>
</comment>
<name>A0A087TI48_STEMI</name>
<gene>
    <name evidence="7" type="ORF">X975_08013</name>
</gene>
<keyword evidence="8" id="KW-1185">Reference proteome</keyword>
<keyword evidence="4" id="KW-0802">TPR repeat</keyword>